<evidence type="ECO:0000313" key="2">
    <source>
        <dbReference type="Proteomes" id="UP000298050"/>
    </source>
</evidence>
<dbReference type="RefSeq" id="WP_135441215.1">
    <property type="nucleotide sequence ID" value="NZ_SRLE01000004.1"/>
</dbReference>
<dbReference type="GO" id="GO:0009399">
    <property type="term" value="P:nitrogen fixation"/>
    <property type="evidence" value="ECO:0007669"/>
    <property type="project" value="InterPro"/>
</dbReference>
<dbReference type="GO" id="GO:0030151">
    <property type="term" value="F:molybdenum ion binding"/>
    <property type="evidence" value="ECO:0007669"/>
    <property type="project" value="InterPro"/>
</dbReference>
<comment type="caution">
    <text evidence="1">The sequence shown here is derived from an EMBL/GenBank/DDBJ whole genome shotgun (WGS) entry which is preliminary data.</text>
</comment>
<gene>
    <name evidence="1" type="ORF">E4634_03420</name>
</gene>
<reference evidence="1 2" key="1">
    <citation type="submission" date="2019-04" db="EMBL/GenBank/DDBJ databases">
        <title>Taxonomy of novel Haliea sp. from mangrove soil of West Coast of India.</title>
        <authorList>
            <person name="Verma A."/>
            <person name="Kumar P."/>
            <person name="Krishnamurthi S."/>
        </authorList>
    </citation>
    <scope>NUCLEOTIDE SEQUENCE [LARGE SCALE GENOMIC DNA]</scope>
    <source>
        <strain evidence="1 2">SAOS-164</strain>
    </source>
</reference>
<dbReference type="OrthoDB" id="192277at2"/>
<dbReference type="Proteomes" id="UP000298050">
    <property type="component" value="Unassembled WGS sequence"/>
</dbReference>
<accession>A0A4Z0M6F2</accession>
<evidence type="ECO:0000313" key="1">
    <source>
        <dbReference type="EMBL" id="TGD75074.1"/>
    </source>
</evidence>
<dbReference type="AlphaFoldDB" id="A0A4Z0M6F2"/>
<organism evidence="1 2">
    <name type="scientific">Mangrovimicrobium sediminis</name>
    <dbReference type="NCBI Taxonomy" id="2562682"/>
    <lineage>
        <taxon>Bacteria</taxon>
        <taxon>Pseudomonadati</taxon>
        <taxon>Pseudomonadota</taxon>
        <taxon>Gammaproteobacteria</taxon>
        <taxon>Cellvibrionales</taxon>
        <taxon>Halieaceae</taxon>
        <taxon>Mangrovimicrobium</taxon>
    </lineage>
</organism>
<dbReference type="InterPro" id="IPR006975">
    <property type="entry name" value="NifQ"/>
</dbReference>
<keyword evidence="2" id="KW-1185">Reference proteome</keyword>
<protein>
    <submittedName>
        <fullName evidence="1">Nitrogen fixation protein NifQ</fullName>
    </submittedName>
</protein>
<proteinExistence type="predicted"/>
<dbReference type="EMBL" id="SRLE01000004">
    <property type="protein sequence ID" value="TGD75074.1"/>
    <property type="molecule type" value="Genomic_DNA"/>
</dbReference>
<name>A0A4Z0M6F2_9GAMM</name>
<dbReference type="Pfam" id="PF04891">
    <property type="entry name" value="NifQ"/>
    <property type="match status" value="1"/>
</dbReference>
<sequence length="192" mass="21383">MTAQVPARAAPAPNHQARLLAELLHAQRAGRGALPNFLGLQPLVFLWLVESELQHAERAAALSPGPESPAWERGQLRQELLEMRRDEWQDLRELLLAHRAGEHPLEVAMADIVAAGCLGGEHLWRDLGLPSRAVLGELMQLFFPALATKNSADMKWKKFFYKQLCEQEGGYVCRAPSCEECAAYDDCFGPEL</sequence>